<reference evidence="1" key="1">
    <citation type="submission" date="2014-11" db="EMBL/GenBank/DDBJ databases">
        <authorList>
            <person name="Amaro Gonzalez C."/>
        </authorList>
    </citation>
    <scope>NUCLEOTIDE SEQUENCE</scope>
</reference>
<name>A0A0E9QSH4_ANGAN</name>
<dbReference type="EMBL" id="GBXM01089509">
    <property type="protein sequence ID" value="JAH19068.1"/>
    <property type="molecule type" value="Transcribed_RNA"/>
</dbReference>
<proteinExistence type="predicted"/>
<evidence type="ECO:0000313" key="1">
    <source>
        <dbReference type="EMBL" id="JAH19068.1"/>
    </source>
</evidence>
<accession>A0A0E9QSH4</accession>
<protein>
    <submittedName>
        <fullName evidence="1">Uncharacterized protein</fullName>
    </submittedName>
</protein>
<dbReference type="AlphaFoldDB" id="A0A0E9QSH4"/>
<reference evidence="1" key="2">
    <citation type="journal article" date="2015" name="Fish Shellfish Immunol.">
        <title>Early steps in the European eel (Anguilla anguilla)-Vibrio vulnificus interaction in the gills: Role of the RtxA13 toxin.</title>
        <authorList>
            <person name="Callol A."/>
            <person name="Pajuelo D."/>
            <person name="Ebbesson L."/>
            <person name="Teles M."/>
            <person name="MacKenzie S."/>
            <person name="Amaro C."/>
        </authorList>
    </citation>
    <scope>NUCLEOTIDE SEQUENCE</scope>
</reference>
<sequence>MIIARRKSLLSVQKTHFDPHWAFVVGFPRDQTTQWWSKR</sequence>
<organism evidence="1">
    <name type="scientific">Anguilla anguilla</name>
    <name type="common">European freshwater eel</name>
    <name type="synonym">Muraena anguilla</name>
    <dbReference type="NCBI Taxonomy" id="7936"/>
    <lineage>
        <taxon>Eukaryota</taxon>
        <taxon>Metazoa</taxon>
        <taxon>Chordata</taxon>
        <taxon>Craniata</taxon>
        <taxon>Vertebrata</taxon>
        <taxon>Euteleostomi</taxon>
        <taxon>Actinopterygii</taxon>
        <taxon>Neopterygii</taxon>
        <taxon>Teleostei</taxon>
        <taxon>Anguilliformes</taxon>
        <taxon>Anguillidae</taxon>
        <taxon>Anguilla</taxon>
    </lineage>
</organism>